<dbReference type="EMBL" id="CP138203">
    <property type="protein sequence ID" value="WPC73692.1"/>
    <property type="molecule type" value="Genomic_DNA"/>
</dbReference>
<feature type="active site" description="O-(5'-phospho-DNA)-tyrosine intermediate" evidence="7 8">
    <location>
        <position position="125"/>
    </location>
</feature>
<evidence type="ECO:0000313" key="12">
    <source>
        <dbReference type="Proteomes" id="UP001304071"/>
    </source>
</evidence>
<dbReference type="InterPro" id="IPR002205">
    <property type="entry name" value="Topo_IIA_dom_A"/>
</dbReference>
<dbReference type="RefSeq" id="WP_261893640.1">
    <property type="nucleotide sequence ID" value="NZ_AP024895.1"/>
</dbReference>
<dbReference type="InterPro" id="IPR013757">
    <property type="entry name" value="Topo_IIA_A_a_sf"/>
</dbReference>
<dbReference type="Pfam" id="PF03989">
    <property type="entry name" value="DNA_gyraseA_C"/>
    <property type="match status" value="2"/>
</dbReference>
<keyword evidence="3 7" id="KW-0799">Topoisomerase</keyword>
<feature type="site" description="Transition state stabilizer" evidence="7">
    <location>
        <position position="124"/>
    </location>
</feature>
<dbReference type="InterPro" id="IPR050220">
    <property type="entry name" value="Type_II_DNA_Topoisomerases"/>
</dbReference>
<evidence type="ECO:0000256" key="3">
    <source>
        <dbReference type="ARBA" id="ARBA00023029"/>
    </source>
</evidence>
<dbReference type="PROSITE" id="PS52040">
    <property type="entry name" value="TOPO_IIA"/>
    <property type="match status" value="1"/>
</dbReference>
<evidence type="ECO:0000256" key="4">
    <source>
        <dbReference type="ARBA" id="ARBA00023125"/>
    </source>
</evidence>
<dbReference type="SUPFAM" id="SSF56719">
    <property type="entry name" value="Type II DNA topoisomerase"/>
    <property type="match status" value="1"/>
</dbReference>
<evidence type="ECO:0000256" key="9">
    <source>
        <dbReference type="SAM" id="Coils"/>
    </source>
</evidence>
<dbReference type="HAMAP" id="MF_00936">
    <property type="entry name" value="ParC_type1"/>
    <property type="match status" value="1"/>
</dbReference>
<dbReference type="InterPro" id="IPR013758">
    <property type="entry name" value="Topo_IIA_A/C_ab"/>
</dbReference>
<comment type="subcellular location">
    <subcellularLocation>
        <location evidence="7">Cell membrane</location>
        <topology evidence="7">Peripheral membrane protein</topology>
    </subcellularLocation>
</comment>
<organism evidence="11 12">
    <name type="scientific">Vibrio porteresiae DSM 19223</name>
    <dbReference type="NCBI Taxonomy" id="1123496"/>
    <lineage>
        <taxon>Bacteria</taxon>
        <taxon>Pseudomonadati</taxon>
        <taxon>Pseudomonadota</taxon>
        <taxon>Gammaproteobacteria</taxon>
        <taxon>Vibrionales</taxon>
        <taxon>Vibrionaceae</taxon>
        <taxon>Vibrio</taxon>
    </lineage>
</organism>
<dbReference type="Gene3D" id="3.30.1360.40">
    <property type="match status" value="1"/>
</dbReference>
<feature type="site" description="Interaction with DNA" evidence="7">
    <location>
        <position position="82"/>
    </location>
</feature>
<dbReference type="Gene3D" id="3.90.199.10">
    <property type="entry name" value="Topoisomerase II, domain 5"/>
    <property type="match status" value="1"/>
</dbReference>
<keyword evidence="9" id="KW-0175">Coiled coil</keyword>
<dbReference type="Pfam" id="PF00521">
    <property type="entry name" value="DNA_topoisoIV"/>
    <property type="match status" value="1"/>
</dbReference>
<evidence type="ECO:0000256" key="2">
    <source>
        <dbReference type="ARBA" id="ARBA00022475"/>
    </source>
</evidence>
<proteinExistence type="inferred from homology"/>
<keyword evidence="6 7" id="KW-0413">Isomerase</keyword>
<dbReference type="PANTHER" id="PTHR43493">
    <property type="entry name" value="DNA GYRASE/TOPOISOMERASE SUBUNIT A"/>
    <property type="match status" value="1"/>
</dbReference>
<protein>
    <recommendedName>
        <fullName evidence="7">DNA topoisomerase 4 subunit A</fullName>
        <ecNumber evidence="7">5.6.2.2</ecNumber>
    </recommendedName>
    <alternativeName>
        <fullName evidence="7">Topoisomerase IV subunit A</fullName>
    </alternativeName>
</protein>
<dbReference type="PANTHER" id="PTHR43493:SF1">
    <property type="entry name" value="DNA TOPOISOMERASE 4 SUBUNIT A"/>
    <property type="match status" value="1"/>
</dbReference>
<dbReference type="InterPro" id="IPR006691">
    <property type="entry name" value="GyrA/parC_rep"/>
</dbReference>
<evidence type="ECO:0000256" key="5">
    <source>
        <dbReference type="ARBA" id="ARBA00023136"/>
    </source>
</evidence>
<dbReference type="NCBIfam" id="TIGR01062">
    <property type="entry name" value="parC_Gneg"/>
    <property type="match status" value="1"/>
</dbReference>
<comment type="function">
    <text evidence="7">Topoisomerase IV is essential for chromosome segregation. It relaxes supercoiled DNA. Performs the decatenation events required during the replication of a circular DNA molecule.</text>
</comment>
<comment type="catalytic activity">
    <reaction evidence="1 7 8">
        <text>ATP-dependent breakage, passage and rejoining of double-stranded DNA.</text>
        <dbReference type="EC" id="5.6.2.2"/>
    </reaction>
</comment>
<dbReference type="Gene3D" id="1.10.268.10">
    <property type="entry name" value="Topoisomerase, domain 3"/>
    <property type="match status" value="1"/>
</dbReference>
<feature type="coiled-coil region" evidence="9">
    <location>
        <begin position="431"/>
        <end position="462"/>
    </location>
</feature>
<evidence type="ECO:0000256" key="8">
    <source>
        <dbReference type="PROSITE-ProRule" id="PRU01384"/>
    </source>
</evidence>
<dbReference type="SMART" id="SM00434">
    <property type="entry name" value="TOP4c"/>
    <property type="match status" value="1"/>
</dbReference>
<dbReference type="InterPro" id="IPR005742">
    <property type="entry name" value="TopoIV_A_Gneg"/>
</dbReference>
<evidence type="ECO:0000256" key="7">
    <source>
        <dbReference type="HAMAP-Rule" id="MF_00936"/>
    </source>
</evidence>
<dbReference type="NCBIfam" id="NF004044">
    <property type="entry name" value="PRK05561.1"/>
    <property type="match status" value="1"/>
</dbReference>
<feature type="site" description="Interaction with DNA" evidence="7">
    <location>
        <position position="44"/>
    </location>
</feature>
<comment type="subunit">
    <text evidence="7">Heterotetramer composed of ParC and ParE.</text>
</comment>
<feature type="site" description="Interaction with DNA" evidence="7">
    <location>
        <position position="80"/>
    </location>
</feature>
<reference evidence="11 12" key="1">
    <citation type="submission" date="2023-11" db="EMBL/GenBank/DDBJ databases">
        <title>Plant-associative lifestyle of Vibrio porteresiae and its evolutionary dynamics.</title>
        <authorList>
            <person name="Rameshkumar N."/>
            <person name="Kirti K."/>
        </authorList>
    </citation>
    <scope>NUCLEOTIDE SEQUENCE [LARGE SCALE GENOMIC DNA]</scope>
    <source>
        <strain evidence="11 12">MSSRF30</strain>
    </source>
</reference>
<evidence type="ECO:0000259" key="10">
    <source>
        <dbReference type="PROSITE" id="PS52040"/>
    </source>
</evidence>
<dbReference type="CDD" id="cd00187">
    <property type="entry name" value="TOP4c"/>
    <property type="match status" value="1"/>
</dbReference>
<evidence type="ECO:0000256" key="6">
    <source>
        <dbReference type="ARBA" id="ARBA00023235"/>
    </source>
</evidence>
<keyword evidence="2 7" id="KW-1003">Cell membrane</keyword>
<gene>
    <name evidence="7 11" type="primary">parC</name>
    <name evidence="11" type="ORF">R8Z52_16515</name>
</gene>
<dbReference type="InterPro" id="IPR035516">
    <property type="entry name" value="Gyrase/topoIV_suA_C"/>
</dbReference>
<dbReference type="SUPFAM" id="SSF101904">
    <property type="entry name" value="GyrA/ParC C-terminal domain-like"/>
    <property type="match status" value="1"/>
</dbReference>
<keyword evidence="5 7" id="KW-0472">Membrane</keyword>
<accession>A0ABZ0QB52</accession>
<evidence type="ECO:0000256" key="1">
    <source>
        <dbReference type="ARBA" id="ARBA00000185"/>
    </source>
</evidence>
<evidence type="ECO:0000313" key="11">
    <source>
        <dbReference type="EMBL" id="WPC73692.1"/>
    </source>
</evidence>
<dbReference type="GO" id="GO:0003918">
    <property type="term" value="F:DNA topoisomerase type II (double strand cut, ATP-hydrolyzing) activity"/>
    <property type="evidence" value="ECO:0007669"/>
    <property type="project" value="UniProtKB-EC"/>
</dbReference>
<dbReference type="InterPro" id="IPR013760">
    <property type="entry name" value="Topo_IIA-like_dom_sf"/>
</dbReference>
<keyword evidence="12" id="KW-1185">Reference proteome</keyword>
<comment type="similarity">
    <text evidence="7">Belongs to the type II topoisomerase GyrA/ParC subunit family. ParC type 1 subfamily.</text>
</comment>
<dbReference type="Gene3D" id="2.120.10.90">
    <property type="entry name" value="DNA gyrase/topoisomerase IV, subunit A, C-terminal"/>
    <property type="match status" value="1"/>
</dbReference>
<dbReference type="Proteomes" id="UP001304071">
    <property type="component" value="Chromosome 1"/>
</dbReference>
<name>A0ABZ0QB52_9VIBR</name>
<keyword evidence="4 7" id="KW-0238">DNA-binding</keyword>
<feature type="domain" description="Topo IIA-type catalytic" evidence="10">
    <location>
        <begin position="36"/>
        <end position="499"/>
    </location>
</feature>
<dbReference type="EC" id="5.6.2.2" evidence="7"/>
<sequence length="757" mass="84639">MSTEMSFEGVEQLPLRRFTEDAYLNYSMYVIMDRALPYIGDGLKPVQRRIIYAMSELGLSASAKYKKSARTVGDVLGKYHPHGDSACYEAMVLMAQPFSYRYPLVDGQGNWGAPDDPKSFAAMRYTEAKLSKFSEVLLSELGQGTVEWQPNFDGTMKEPKMLPARLPHILLNGVTGIAVGMATDIPPHNVREVAEAAIHLIDNPAAELRDLMTFVKGPDFPTEAEIITPKAELKKIYTSGRGSVKMRAVWHKEDADIVITALPHQVSGAKLLEQIANQMRAKKLPMIEDLRDESDHENPTRIVIVPRSNRVDCDLVMSHLFASTDLEKSFRVNLNMIGLDGRPQVKGLVQILSEWLVYRRNTVRARLQHRLDKVLARLHILQGLLIAFLNIDEVIEIIRHEDEPKEVLMARFGISDIQADAILDTKLRHLAKLEEMKIRGEQDELEKEREKLEQLLGSERRMNTLLKKELKEDAEKYGDDRRSPLVEREEAKALTERDLLPNEAITVIISDKGWVRHAKGHDVDYMGLSYKAGDQYLAHACGKSNQQAIFLASDGRSYSLESHTLPSARGQGEPITGRLNLAEGTSIRQVVMGEEEQLWLVGSDAGYGFVCKGTDLLSKNRSGKALVNLPDNAEILTPQPIQRIDEDEILAITDQGRMLLFPIKDLPQLSKGKGNKIINIPAAKAKSREEVVSHLVVIPQGASITLYAGKRKLGLKPADLDNYRGERGRRGGLLPRGLQRVSSIEIGESDTTASEEE</sequence>